<organism evidence="2 3">
    <name type="scientific">Boothiomyces macroporosus</name>
    <dbReference type="NCBI Taxonomy" id="261099"/>
    <lineage>
        <taxon>Eukaryota</taxon>
        <taxon>Fungi</taxon>
        <taxon>Fungi incertae sedis</taxon>
        <taxon>Chytridiomycota</taxon>
        <taxon>Chytridiomycota incertae sedis</taxon>
        <taxon>Chytridiomycetes</taxon>
        <taxon>Rhizophydiales</taxon>
        <taxon>Terramycetaceae</taxon>
        <taxon>Boothiomyces</taxon>
    </lineage>
</organism>
<dbReference type="InterPro" id="IPR043136">
    <property type="entry name" value="B30.2/SPRY_sf"/>
</dbReference>
<reference evidence="2" key="1">
    <citation type="submission" date="2020-05" db="EMBL/GenBank/DDBJ databases">
        <title>Phylogenomic resolution of chytrid fungi.</title>
        <authorList>
            <person name="Stajich J.E."/>
            <person name="Amses K."/>
            <person name="Simmons R."/>
            <person name="Seto K."/>
            <person name="Myers J."/>
            <person name="Bonds A."/>
            <person name="Quandt C.A."/>
            <person name="Barry K."/>
            <person name="Liu P."/>
            <person name="Grigoriev I."/>
            <person name="Longcore J.E."/>
            <person name="James T.Y."/>
        </authorList>
    </citation>
    <scope>NUCLEOTIDE SEQUENCE</scope>
    <source>
        <strain evidence="2">PLAUS21</strain>
    </source>
</reference>
<dbReference type="Gene3D" id="2.60.120.920">
    <property type="match status" value="1"/>
</dbReference>
<comment type="caution">
    <text evidence="2">The sequence shown here is derived from an EMBL/GenBank/DDBJ whole genome shotgun (WGS) entry which is preliminary data.</text>
</comment>
<dbReference type="EMBL" id="JADGKB010000102">
    <property type="protein sequence ID" value="KAJ3253708.1"/>
    <property type="molecule type" value="Genomic_DNA"/>
</dbReference>
<sequence length="485" mass="54570">MNVLGFPLNDSFTDISTLNYIVYQSFFGFNSSLFDRFLEPSRATFYSNSYAFQDDYNTQVVDYVNYNGYISAQGSIDAKFRSTMENGNANDLFKELMTRGSLVELNCSLAGIMNGTVYSKSDLAMYFGDLAFNATTSAVITSLNLNLIDNVVLNDPIVERQQDYIRISSPMFSLNSNINLTTFANFTSNGKLKLTGTLSFLTNIDPFVESETLYAIKNTITNISILAFISIILTVIVIKWKSKPKWTNRAMERIEREQAERASNFIEAYPPNTEFMELTKLPTFTLLNIKDYEFYEPVPKVIVGGLYGNGKQRIRIKTRQVVTLQTNRMLSQAGITPPPSFVSAGFNEYFYAVRIDSMDKDATIGIGFATRPYPPFRLPGNEDVSIGYHSSGCILHKKQKIEAPSAKQDSVIGVGYRRVERIKVFNHVIYDFVFFFVVDGVRIGDEYVCDGEKFYPTIGTNGNCKLMVDFGSASVFEQASIADNK</sequence>
<dbReference type="InterPro" id="IPR013320">
    <property type="entry name" value="ConA-like_dom_sf"/>
</dbReference>
<proteinExistence type="predicted"/>
<accession>A0AAD5UBJ1</accession>
<dbReference type="Pfam" id="PF00622">
    <property type="entry name" value="SPRY"/>
    <property type="match status" value="1"/>
</dbReference>
<name>A0AAD5UBJ1_9FUNG</name>
<dbReference type="SMART" id="SM00449">
    <property type="entry name" value="SPRY"/>
    <property type="match status" value="1"/>
</dbReference>
<feature type="domain" description="SPRY" evidence="1">
    <location>
        <begin position="346"/>
        <end position="474"/>
    </location>
</feature>
<protein>
    <submittedName>
        <fullName evidence="2">Rsp5p-dependent ubiquitination, sorting of cargo proteins at the multivesicular body</fullName>
    </submittedName>
</protein>
<evidence type="ECO:0000313" key="2">
    <source>
        <dbReference type="EMBL" id="KAJ3253708.1"/>
    </source>
</evidence>
<dbReference type="SUPFAM" id="SSF49899">
    <property type="entry name" value="Concanavalin A-like lectins/glucanases"/>
    <property type="match status" value="1"/>
</dbReference>
<evidence type="ECO:0000259" key="1">
    <source>
        <dbReference type="SMART" id="SM00449"/>
    </source>
</evidence>
<gene>
    <name evidence="2" type="primary">SSH4_1</name>
    <name evidence="2" type="ORF">HK103_000366</name>
</gene>
<dbReference type="AlphaFoldDB" id="A0AAD5UBJ1"/>
<keyword evidence="3" id="KW-1185">Reference proteome</keyword>
<dbReference type="Proteomes" id="UP001210925">
    <property type="component" value="Unassembled WGS sequence"/>
</dbReference>
<evidence type="ECO:0000313" key="3">
    <source>
        <dbReference type="Proteomes" id="UP001210925"/>
    </source>
</evidence>
<dbReference type="InterPro" id="IPR003877">
    <property type="entry name" value="SPRY_dom"/>
</dbReference>